<sequence length="293" mass="34341">MGPTRSVILTWAILPALVVLLLATIIAQPPAPQDLKPKVFVLGLSKTGTTSIGDALERLGYRRLGWRDIRSRHMVHTWANGDLESIKGLTRYYDAFEDLPWPFVYREMAEMYPDAKFILSLRKDEDRWLRSMRTHVGRGKWLPYTYFYGADTYEGNEDIIRQSYRNHTENVRAYFSDKPDRYMELNIDDGDANWNILCQMAQCPGNKIPSLAFPKSNTVANWDMGVVGNNLHWFWGWLVTRVEEQASDYYYRHGKTLWRPFLHFCWSIYDFVEAIYSEIYFRVIPLAFPIIKA</sequence>
<evidence type="ECO:0000313" key="3">
    <source>
        <dbReference type="Proteomes" id="UP000799537"/>
    </source>
</evidence>
<dbReference type="PANTHER" id="PTHR36978">
    <property type="entry name" value="P-LOOP CONTAINING NUCLEOTIDE TRIPHOSPHATE HYDROLASE"/>
    <property type="match status" value="1"/>
</dbReference>
<organism evidence="2 3">
    <name type="scientific">Zasmidium cellare ATCC 36951</name>
    <dbReference type="NCBI Taxonomy" id="1080233"/>
    <lineage>
        <taxon>Eukaryota</taxon>
        <taxon>Fungi</taxon>
        <taxon>Dikarya</taxon>
        <taxon>Ascomycota</taxon>
        <taxon>Pezizomycotina</taxon>
        <taxon>Dothideomycetes</taxon>
        <taxon>Dothideomycetidae</taxon>
        <taxon>Mycosphaerellales</taxon>
        <taxon>Mycosphaerellaceae</taxon>
        <taxon>Zasmidium</taxon>
    </lineage>
</organism>
<dbReference type="OrthoDB" id="408152at2759"/>
<protein>
    <submittedName>
        <fullName evidence="2">Uncharacterized protein</fullName>
    </submittedName>
</protein>
<feature type="chain" id="PRO_5025557484" evidence="1">
    <location>
        <begin position="28"/>
        <end position="293"/>
    </location>
</feature>
<feature type="signal peptide" evidence="1">
    <location>
        <begin position="1"/>
        <end position="27"/>
    </location>
</feature>
<name>A0A6A6C038_ZASCE</name>
<dbReference type="InterPro" id="IPR040632">
    <property type="entry name" value="Sulfotransfer_4"/>
</dbReference>
<dbReference type="EMBL" id="ML993626">
    <property type="protein sequence ID" value="KAF2160417.1"/>
    <property type="molecule type" value="Genomic_DNA"/>
</dbReference>
<evidence type="ECO:0000313" key="2">
    <source>
        <dbReference type="EMBL" id="KAF2160417.1"/>
    </source>
</evidence>
<dbReference type="GeneID" id="54567602"/>
<dbReference type="SUPFAM" id="SSF52540">
    <property type="entry name" value="P-loop containing nucleoside triphosphate hydrolases"/>
    <property type="match status" value="1"/>
</dbReference>
<accession>A0A6A6C038</accession>
<reference evidence="2" key="1">
    <citation type="journal article" date="2020" name="Stud. Mycol.">
        <title>101 Dothideomycetes genomes: a test case for predicting lifestyles and emergence of pathogens.</title>
        <authorList>
            <person name="Haridas S."/>
            <person name="Albert R."/>
            <person name="Binder M."/>
            <person name="Bloem J."/>
            <person name="Labutti K."/>
            <person name="Salamov A."/>
            <person name="Andreopoulos B."/>
            <person name="Baker S."/>
            <person name="Barry K."/>
            <person name="Bills G."/>
            <person name="Bluhm B."/>
            <person name="Cannon C."/>
            <person name="Castanera R."/>
            <person name="Culley D."/>
            <person name="Daum C."/>
            <person name="Ezra D."/>
            <person name="Gonzalez J."/>
            <person name="Henrissat B."/>
            <person name="Kuo A."/>
            <person name="Liang C."/>
            <person name="Lipzen A."/>
            <person name="Lutzoni F."/>
            <person name="Magnuson J."/>
            <person name="Mondo S."/>
            <person name="Nolan M."/>
            <person name="Ohm R."/>
            <person name="Pangilinan J."/>
            <person name="Park H.-J."/>
            <person name="Ramirez L."/>
            <person name="Alfaro M."/>
            <person name="Sun H."/>
            <person name="Tritt A."/>
            <person name="Yoshinaga Y."/>
            <person name="Zwiers L.-H."/>
            <person name="Turgeon B."/>
            <person name="Goodwin S."/>
            <person name="Spatafora J."/>
            <person name="Crous P."/>
            <person name="Grigoriev I."/>
        </authorList>
    </citation>
    <scope>NUCLEOTIDE SEQUENCE</scope>
    <source>
        <strain evidence="2">ATCC 36951</strain>
    </source>
</reference>
<dbReference type="InterPro" id="IPR027417">
    <property type="entry name" value="P-loop_NTPase"/>
</dbReference>
<proteinExistence type="predicted"/>
<keyword evidence="3" id="KW-1185">Reference proteome</keyword>
<evidence type="ECO:0000256" key="1">
    <source>
        <dbReference type="SAM" id="SignalP"/>
    </source>
</evidence>
<keyword evidence="1" id="KW-0732">Signal</keyword>
<dbReference type="AlphaFoldDB" id="A0A6A6C038"/>
<dbReference type="Pfam" id="PF17784">
    <property type="entry name" value="Sulfotransfer_4"/>
    <property type="match status" value="1"/>
</dbReference>
<dbReference type="Gene3D" id="3.40.50.300">
    <property type="entry name" value="P-loop containing nucleotide triphosphate hydrolases"/>
    <property type="match status" value="1"/>
</dbReference>
<dbReference type="Proteomes" id="UP000799537">
    <property type="component" value="Unassembled WGS sequence"/>
</dbReference>
<dbReference type="RefSeq" id="XP_033661306.1">
    <property type="nucleotide sequence ID" value="XM_033814330.1"/>
</dbReference>
<dbReference type="PANTHER" id="PTHR36978:SF4">
    <property type="entry name" value="P-LOOP CONTAINING NUCLEOSIDE TRIPHOSPHATE HYDROLASE PROTEIN"/>
    <property type="match status" value="1"/>
</dbReference>
<gene>
    <name evidence="2" type="ORF">M409DRAFT_59902</name>
</gene>